<protein>
    <submittedName>
        <fullName evidence="5">Serine hydrolase</fullName>
    </submittedName>
</protein>
<proteinExistence type="predicted"/>
<keyword evidence="6" id="KW-1185">Reference proteome</keyword>
<dbReference type="InterPro" id="IPR001466">
    <property type="entry name" value="Beta-lactam-related"/>
</dbReference>
<dbReference type="OrthoDB" id="9770183at2"/>
<keyword evidence="3" id="KW-0732">Signal</keyword>
<evidence type="ECO:0000313" key="5">
    <source>
        <dbReference type="EMBL" id="ARI77720.1"/>
    </source>
</evidence>
<dbReference type="RefSeq" id="WP_085030181.1">
    <property type="nucleotide sequence ID" value="NZ_CP020772.1"/>
</dbReference>
<dbReference type="Proteomes" id="UP000192527">
    <property type="component" value="Chromosome"/>
</dbReference>
<dbReference type="Gene3D" id="2.60.120.260">
    <property type="entry name" value="Galactose-binding domain-like"/>
    <property type="match status" value="1"/>
</dbReference>
<dbReference type="Pfam" id="PF00144">
    <property type="entry name" value="Beta-lactamase"/>
    <property type="match status" value="1"/>
</dbReference>
<evidence type="ECO:0000259" key="4">
    <source>
        <dbReference type="PROSITE" id="PS50022"/>
    </source>
</evidence>
<dbReference type="PANTHER" id="PTHR43283:SF11">
    <property type="entry name" value="BETA-LACTAMASE-RELATED DOMAIN-CONTAINING PROTEIN"/>
    <property type="match status" value="1"/>
</dbReference>
<dbReference type="PANTHER" id="PTHR43283">
    <property type="entry name" value="BETA-LACTAMASE-RELATED"/>
    <property type="match status" value="1"/>
</dbReference>
<dbReference type="InterPro" id="IPR000421">
    <property type="entry name" value="FA58C"/>
</dbReference>
<evidence type="ECO:0000256" key="2">
    <source>
        <dbReference type="SAM" id="MobiDB-lite"/>
    </source>
</evidence>
<reference evidence="5 6" key="1">
    <citation type="submission" date="2017-04" db="EMBL/GenBank/DDBJ databases">
        <title>The whole genome sequencing and assembly of Halobacillus mangrovi strain.</title>
        <authorList>
            <person name="Lee S.-J."/>
            <person name="Park M.-K."/>
            <person name="Kim J.-Y."/>
            <person name="Lee Y.-J."/>
            <person name="Yi H."/>
            <person name="Bahn Y.-S."/>
            <person name="Kim J.F."/>
            <person name="Lee D.-W."/>
        </authorList>
    </citation>
    <scope>NUCLEOTIDE SEQUENCE [LARGE SCALE GENOMIC DNA]</scope>
    <source>
        <strain evidence="5 6">KTB 131</strain>
    </source>
</reference>
<name>A0A1W5ZWR8_9BACI</name>
<organism evidence="5 6">
    <name type="scientific">Halobacillus mangrovi</name>
    <dbReference type="NCBI Taxonomy" id="402384"/>
    <lineage>
        <taxon>Bacteria</taxon>
        <taxon>Bacillati</taxon>
        <taxon>Bacillota</taxon>
        <taxon>Bacilli</taxon>
        <taxon>Bacillales</taxon>
        <taxon>Bacillaceae</taxon>
        <taxon>Halobacillus</taxon>
    </lineage>
</organism>
<dbReference type="InterPro" id="IPR012338">
    <property type="entry name" value="Beta-lactam/transpept-like"/>
</dbReference>
<dbReference type="KEGG" id="hmn:HM131_13070"/>
<dbReference type="EMBL" id="CP020772">
    <property type="protein sequence ID" value="ARI77720.1"/>
    <property type="molecule type" value="Genomic_DNA"/>
</dbReference>
<dbReference type="PROSITE" id="PS50022">
    <property type="entry name" value="FA58C_3"/>
    <property type="match status" value="1"/>
</dbReference>
<keyword evidence="1 5" id="KW-0378">Hydrolase</keyword>
<accession>A0A1W5ZWR8</accession>
<evidence type="ECO:0000313" key="6">
    <source>
        <dbReference type="Proteomes" id="UP000192527"/>
    </source>
</evidence>
<dbReference type="InterPro" id="IPR050789">
    <property type="entry name" value="Diverse_Enzym_Activities"/>
</dbReference>
<gene>
    <name evidence="5" type="ORF">HM131_13070</name>
</gene>
<feature type="chain" id="PRO_5012935815" evidence="3">
    <location>
        <begin position="27"/>
        <end position="560"/>
    </location>
</feature>
<evidence type="ECO:0000256" key="1">
    <source>
        <dbReference type="ARBA" id="ARBA00022801"/>
    </source>
</evidence>
<feature type="signal peptide" evidence="3">
    <location>
        <begin position="1"/>
        <end position="26"/>
    </location>
</feature>
<dbReference type="AlphaFoldDB" id="A0A1W5ZWR8"/>
<dbReference type="SUPFAM" id="SSF56601">
    <property type="entry name" value="beta-lactamase/transpeptidase-like"/>
    <property type="match status" value="1"/>
</dbReference>
<feature type="domain" description="F5/8 type C" evidence="4">
    <location>
        <begin position="397"/>
        <end position="546"/>
    </location>
</feature>
<sequence>MSRKTVSVALVTVLGTTLLVPGTSLASEGPTIEKEGKQNLNQSSDKGHPVFTWDQPGPTSPVLHQGSIRGAGMREAPLNEIDNVLKSAIQEQVMPGAVAFVARRGHIVKEEAYGYAVQYKDDEFTKVDDPIPMSEDTIFDLASISKLFTTTAAMKLYEQGKFELDDPVAKYIPEFAANGKESVTIEQLMTHTSGFKPWIPLYTIEGTREDRLQYVFQYPLQDEPGSEYTYSDLNMITLGALIERLSGMGLDEFVKKEITEPLGMDDTMYNPPARLKDRIAATEYQPWTNRGLVWGEVHDESAWSLGGVAGHAGVFSTASDLAKFAHMFLMDGKYGGTRILEQETIQLLTENRIPQFPGDDHGLGWELQQGWFMDALSESTTLGHTGYTGTSIVVSPTNQTIAILLTNRVHPSRNTVSTSPTRREFARKVADAIPVEMDKKGEAWFAGYGSNETNQLIAELNLEEKSTLSFETWYKIEDGYDTGTVEYSNDGEEWTEAVMVTGSSEEWEVMQVELPAEAKFVRFTYQTDGSVNNRGWYVDDVKLNGSSLTFTSNDWVERSY</sequence>
<feature type="region of interest" description="Disordered" evidence="2">
    <location>
        <begin position="24"/>
        <end position="59"/>
    </location>
</feature>
<evidence type="ECO:0000256" key="3">
    <source>
        <dbReference type="SAM" id="SignalP"/>
    </source>
</evidence>
<dbReference type="GO" id="GO:0016787">
    <property type="term" value="F:hydrolase activity"/>
    <property type="evidence" value="ECO:0007669"/>
    <property type="project" value="UniProtKB-KW"/>
</dbReference>
<dbReference type="STRING" id="402384.HM131_13070"/>
<dbReference type="Gene3D" id="3.40.710.10">
    <property type="entry name" value="DD-peptidase/beta-lactamase superfamily"/>
    <property type="match status" value="1"/>
</dbReference>